<dbReference type="EMBL" id="VTUX01000001">
    <property type="protein sequence ID" value="KAA1194086.1"/>
    <property type="molecule type" value="Genomic_DNA"/>
</dbReference>
<dbReference type="SUPFAM" id="SSF69304">
    <property type="entry name" value="Tricorn protease N-terminal domain"/>
    <property type="match status" value="1"/>
</dbReference>
<sequence>MLGLRLICIALISLAVCACKVEIIVPEGGRVLTESGAYNCSEGKTCTIDVVDIFFDEVFQALPEEGYLFEGWKKRDNGFCGGKDEACSLSTKDFAGNDLLLAILESDETFFLQPVFSRVDAIRSQARKLYISDGISGIIVDTNKWIETDTFGFNVNYADWVYLDGSLYGIRSSGTVYKINPLTGDVAVVGSSGLSTGSTERFHMFSANGKMYILIESFIQSTHKIFKVNLETGFASFHSDLNGKSFEAISSRADTRGLVYAVSDGDNDSYWVNGLDIESKVTKSWLQIDNPAGYDLRHIAITKNGLFGITSGGTITRFDFEAGELRGLAALDNSIAVSFGVATGP</sequence>
<dbReference type="Proteomes" id="UP000323708">
    <property type="component" value="Unassembled WGS sequence"/>
</dbReference>
<dbReference type="PROSITE" id="PS51257">
    <property type="entry name" value="PROKAR_LIPOPROTEIN"/>
    <property type="match status" value="1"/>
</dbReference>
<protein>
    <recommendedName>
        <fullName evidence="3">Bacterial repeat domain-containing protein</fullName>
    </recommendedName>
</protein>
<reference evidence="1 2" key="1">
    <citation type="submission" date="2019-09" db="EMBL/GenBank/DDBJ databases">
        <authorList>
            <person name="Chen X.-Y."/>
        </authorList>
    </citation>
    <scope>NUCLEOTIDE SEQUENCE [LARGE SCALE GENOMIC DNA]</scope>
    <source>
        <strain evidence="1 2">NY5</strain>
    </source>
</reference>
<evidence type="ECO:0000313" key="2">
    <source>
        <dbReference type="Proteomes" id="UP000323708"/>
    </source>
</evidence>
<gene>
    <name evidence="1" type="ORF">F0M18_01180</name>
</gene>
<comment type="caution">
    <text evidence="1">The sequence shown here is derived from an EMBL/GenBank/DDBJ whole genome shotgun (WGS) entry which is preliminary data.</text>
</comment>
<name>A0A5B0X452_9GAMM</name>
<dbReference type="AlphaFoldDB" id="A0A5B0X452"/>
<accession>A0A5B0X452</accession>
<organism evidence="1 2">
    <name type="scientific">Pseudohalioglobus sediminis</name>
    <dbReference type="NCBI Taxonomy" id="2606449"/>
    <lineage>
        <taxon>Bacteria</taxon>
        <taxon>Pseudomonadati</taxon>
        <taxon>Pseudomonadota</taxon>
        <taxon>Gammaproteobacteria</taxon>
        <taxon>Cellvibrionales</taxon>
        <taxon>Halieaceae</taxon>
        <taxon>Pseudohalioglobus</taxon>
    </lineage>
</organism>
<dbReference type="RefSeq" id="WP_149609555.1">
    <property type="nucleotide sequence ID" value="NZ_VTUX01000001.1"/>
</dbReference>
<proteinExistence type="predicted"/>
<evidence type="ECO:0008006" key="3">
    <source>
        <dbReference type="Google" id="ProtNLM"/>
    </source>
</evidence>
<keyword evidence="2" id="KW-1185">Reference proteome</keyword>
<evidence type="ECO:0000313" key="1">
    <source>
        <dbReference type="EMBL" id="KAA1194086.1"/>
    </source>
</evidence>